<protein>
    <recommendedName>
        <fullName evidence="4">DMT family protein</fullName>
    </recommendedName>
</protein>
<evidence type="ECO:0000313" key="3">
    <source>
        <dbReference type="Proteomes" id="UP000036923"/>
    </source>
</evidence>
<dbReference type="PIRSF" id="PIRSF021239">
    <property type="entry name" value="UCP021239"/>
    <property type="match status" value="1"/>
</dbReference>
<reference evidence="3" key="1">
    <citation type="submission" date="2015-07" db="EMBL/GenBank/DDBJ databases">
        <title>Near-Complete Genome Sequence of the Cellulolytic Bacterium Bacteroides (Pseudobacteroides) cellulosolvens ATCC 35603.</title>
        <authorList>
            <person name="Dassa B."/>
            <person name="Utturkar S.M."/>
            <person name="Klingeman D.M."/>
            <person name="Hurt R.A."/>
            <person name="Keller M."/>
            <person name="Xu J."/>
            <person name="Reddy Y.H.K."/>
            <person name="Borovok I."/>
            <person name="Grinberg I.R."/>
            <person name="Lamed R."/>
            <person name="Zhivin O."/>
            <person name="Bayer E.A."/>
            <person name="Brown S.D."/>
        </authorList>
    </citation>
    <scope>NUCLEOTIDE SEQUENCE [LARGE SCALE GENOMIC DNA]</scope>
    <source>
        <strain evidence="3">DSM 2933</strain>
    </source>
</reference>
<dbReference type="InterPro" id="IPR007437">
    <property type="entry name" value="DUF486"/>
</dbReference>
<sequence length="118" mass="13773">MMSIVSKYWPFLLLVASNVFMTFAWYGNLKYKNNSMPIFFIILLSWGIAFFEYCLMIPANRIASKNFDTAQLKIVQEAITLVVFGFFSVFFLKESFKLNYVLSFICILGAVFFAFKKF</sequence>
<dbReference type="PANTHER" id="PTHR38482:SF1">
    <property type="entry name" value="DMT FAMILY PROTEIN"/>
    <property type="match status" value="1"/>
</dbReference>
<dbReference type="EMBL" id="LGTC01000001">
    <property type="protein sequence ID" value="KNY25158.1"/>
    <property type="molecule type" value="Genomic_DNA"/>
</dbReference>
<keyword evidence="1" id="KW-0472">Membrane</keyword>
<keyword evidence="1" id="KW-1133">Transmembrane helix</keyword>
<name>A0A0L6JHF7_9FIRM</name>
<dbReference type="AlphaFoldDB" id="A0A0L6JHF7"/>
<proteinExistence type="predicted"/>
<gene>
    <name evidence="2" type="ORF">Bccel_0415</name>
</gene>
<feature type="transmembrane region" description="Helical" evidence="1">
    <location>
        <begin position="98"/>
        <end position="115"/>
    </location>
</feature>
<dbReference type="Pfam" id="PF04342">
    <property type="entry name" value="DMT_6"/>
    <property type="match status" value="1"/>
</dbReference>
<dbReference type="RefSeq" id="WP_036946365.1">
    <property type="nucleotide sequence ID" value="NZ_KN050763.1"/>
</dbReference>
<keyword evidence="1" id="KW-0812">Transmembrane</keyword>
<dbReference type="Proteomes" id="UP000036923">
    <property type="component" value="Unassembled WGS sequence"/>
</dbReference>
<evidence type="ECO:0008006" key="4">
    <source>
        <dbReference type="Google" id="ProtNLM"/>
    </source>
</evidence>
<feature type="transmembrane region" description="Helical" evidence="1">
    <location>
        <begin position="74"/>
        <end position="92"/>
    </location>
</feature>
<dbReference type="PANTHER" id="PTHR38482">
    <property type="entry name" value="DMT FAMILY PROTEIN"/>
    <property type="match status" value="1"/>
</dbReference>
<dbReference type="OrthoDB" id="9805206at2"/>
<dbReference type="eggNOG" id="COG3169">
    <property type="taxonomic scope" value="Bacteria"/>
</dbReference>
<keyword evidence="3" id="KW-1185">Reference proteome</keyword>
<dbReference type="PATRIC" id="fig|398512.5.peg.435"/>
<organism evidence="2 3">
    <name type="scientific">Pseudobacteroides cellulosolvens ATCC 35603 = DSM 2933</name>
    <dbReference type="NCBI Taxonomy" id="398512"/>
    <lineage>
        <taxon>Bacteria</taxon>
        <taxon>Bacillati</taxon>
        <taxon>Bacillota</taxon>
        <taxon>Clostridia</taxon>
        <taxon>Eubacteriales</taxon>
        <taxon>Oscillospiraceae</taxon>
        <taxon>Pseudobacteroides</taxon>
    </lineage>
</organism>
<feature type="transmembrane region" description="Helical" evidence="1">
    <location>
        <begin position="7"/>
        <end position="26"/>
    </location>
</feature>
<evidence type="ECO:0000256" key="1">
    <source>
        <dbReference type="SAM" id="Phobius"/>
    </source>
</evidence>
<evidence type="ECO:0000313" key="2">
    <source>
        <dbReference type="EMBL" id="KNY25158.1"/>
    </source>
</evidence>
<accession>A0A0L6JHF7</accession>
<feature type="transmembrane region" description="Helical" evidence="1">
    <location>
        <begin position="38"/>
        <end position="62"/>
    </location>
</feature>
<comment type="caution">
    <text evidence="2">The sequence shown here is derived from an EMBL/GenBank/DDBJ whole genome shotgun (WGS) entry which is preliminary data.</text>
</comment>